<dbReference type="PROSITE" id="PS50887">
    <property type="entry name" value="GGDEF"/>
    <property type="match status" value="1"/>
</dbReference>
<dbReference type="CDD" id="cd01007">
    <property type="entry name" value="PBP2_BvgS_HisK_like"/>
    <property type="match status" value="2"/>
</dbReference>
<keyword evidence="2" id="KW-0812">Transmembrane</keyword>
<proteinExistence type="predicted"/>
<evidence type="ECO:0000313" key="4">
    <source>
        <dbReference type="EMBL" id="TDP12916.1"/>
    </source>
</evidence>
<feature type="domain" description="GGDEF" evidence="3">
    <location>
        <begin position="599"/>
        <end position="733"/>
    </location>
</feature>
<dbReference type="AlphaFoldDB" id="A0A4R6NAZ8"/>
<dbReference type="SMART" id="SM00062">
    <property type="entry name" value="PBPb"/>
    <property type="match status" value="2"/>
</dbReference>
<dbReference type="Gene3D" id="3.30.70.270">
    <property type="match status" value="1"/>
</dbReference>
<dbReference type="Proteomes" id="UP000295357">
    <property type="component" value="Unassembled WGS sequence"/>
</dbReference>
<dbReference type="SMART" id="SM00267">
    <property type="entry name" value="GGDEF"/>
    <property type="match status" value="1"/>
</dbReference>
<dbReference type="SUPFAM" id="SSF53850">
    <property type="entry name" value="Periplasmic binding protein-like II"/>
    <property type="match status" value="2"/>
</dbReference>
<dbReference type="SUPFAM" id="SSF55073">
    <property type="entry name" value="Nucleotide cyclase"/>
    <property type="match status" value="1"/>
</dbReference>
<dbReference type="InterPro" id="IPR001638">
    <property type="entry name" value="Solute-binding_3/MltF_N"/>
</dbReference>
<dbReference type="CDD" id="cd01949">
    <property type="entry name" value="GGDEF"/>
    <property type="match status" value="1"/>
</dbReference>
<dbReference type="PANTHER" id="PTHR35936">
    <property type="entry name" value="MEMBRANE-BOUND LYTIC MUREIN TRANSGLYCOSYLASE F"/>
    <property type="match status" value="1"/>
</dbReference>
<keyword evidence="2" id="KW-1133">Transmembrane helix</keyword>
<evidence type="ECO:0000259" key="3">
    <source>
        <dbReference type="PROSITE" id="PS50887"/>
    </source>
</evidence>
<evidence type="ECO:0000313" key="5">
    <source>
        <dbReference type="Proteomes" id="UP000295357"/>
    </source>
</evidence>
<evidence type="ECO:0000256" key="1">
    <source>
        <dbReference type="ARBA" id="ARBA00022729"/>
    </source>
</evidence>
<dbReference type="InterPro" id="IPR029787">
    <property type="entry name" value="Nucleotide_cyclase"/>
</dbReference>
<organism evidence="4 5">
    <name type="scientific">Roseateles asaccharophilus</name>
    <dbReference type="NCBI Taxonomy" id="582607"/>
    <lineage>
        <taxon>Bacteria</taxon>
        <taxon>Pseudomonadati</taxon>
        <taxon>Pseudomonadota</taxon>
        <taxon>Betaproteobacteria</taxon>
        <taxon>Burkholderiales</taxon>
        <taxon>Sphaerotilaceae</taxon>
        <taxon>Roseateles</taxon>
    </lineage>
</organism>
<comment type="caution">
    <text evidence="4">The sequence shown here is derived from an EMBL/GenBank/DDBJ whole genome shotgun (WGS) entry which is preliminary data.</text>
</comment>
<evidence type="ECO:0000256" key="2">
    <source>
        <dbReference type="SAM" id="Phobius"/>
    </source>
</evidence>
<gene>
    <name evidence="4" type="ORF">DFR39_101390</name>
</gene>
<dbReference type="Pfam" id="PF00497">
    <property type="entry name" value="SBP_bac_3"/>
    <property type="match status" value="2"/>
</dbReference>
<reference evidence="4 5" key="1">
    <citation type="submission" date="2019-03" db="EMBL/GenBank/DDBJ databases">
        <title>Genomic Encyclopedia of Type Strains, Phase IV (KMG-IV): sequencing the most valuable type-strain genomes for metagenomic binning, comparative biology and taxonomic classification.</title>
        <authorList>
            <person name="Goeker M."/>
        </authorList>
    </citation>
    <scope>NUCLEOTIDE SEQUENCE [LARGE SCALE GENOMIC DNA]</scope>
    <source>
        <strain evidence="4 5">DSM 25082</strain>
    </source>
</reference>
<dbReference type="InterPro" id="IPR043128">
    <property type="entry name" value="Rev_trsase/Diguanyl_cyclase"/>
</dbReference>
<dbReference type="PANTHER" id="PTHR35936:SF6">
    <property type="entry name" value="AMINO ACID ABC TRANSPORTER SUBSTRATE-BINDING PAAT FAMILY PROTEIN"/>
    <property type="match status" value="1"/>
</dbReference>
<dbReference type="OrthoDB" id="9813903at2"/>
<keyword evidence="1" id="KW-0732">Signal</keyword>
<keyword evidence="2" id="KW-0472">Membrane</keyword>
<keyword evidence="5" id="KW-1185">Reference proteome</keyword>
<dbReference type="InterPro" id="IPR000160">
    <property type="entry name" value="GGDEF_dom"/>
</dbReference>
<dbReference type="Pfam" id="PF00990">
    <property type="entry name" value="GGDEF"/>
    <property type="match status" value="1"/>
</dbReference>
<accession>A0A4R6NAZ8</accession>
<feature type="transmembrane region" description="Helical" evidence="2">
    <location>
        <begin position="531"/>
        <end position="550"/>
    </location>
</feature>
<dbReference type="EMBL" id="SNXE01000001">
    <property type="protein sequence ID" value="TDP12916.1"/>
    <property type="molecule type" value="Genomic_DNA"/>
</dbReference>
<dbReference type="NCBIfam" id="TIGR00254">
    <property type="entry name" value="GGDEF"/>
    <property type="match status" value="1"/>
</dbReference>
<dbReference type="Gene3D" id="3.40.190.10">
    <property type="entry name" value="Periplasmic binding protein-like II"/>
    <property type="match status" value="4"/>
</dbReference>
<sequence>MPLDKAPAVLLPRGPAVRAGLARRSAWLLVLVLMLTVLLPLPVSAQVSAVQLDAEQQAWVRSQAGRTLSVGFDPFAGSDSFEFRGRRQGLLPAMLVDMREQLGLRIVAAEVKSWDDAYQRFVSGELDLIYGVNQTAERERIMRFTRAVLQYPYVVFARKDSGVQTLGDLDARQVAFQTSDFAIDRLASEYPNIRFRPQTYADPATALRALQQREVDGFVTSGGSVVTEFLQQFPSLQVVAQLRTITSDMRFAVARDQVLLAGLIDSYLQQRREFLLAQAAAADRHYMRKQLRLSEAEMRWLDLEQPVVVGVAEDYLPFDYNDQGRYAGIMGVTLQRISDLIGLRIQVRQGSFSELLAQARAGRVHVLNMARTEERLAHFHFPRPISTERDIIVGRKSMPPVQDIYGLEGQRVAVVEGFWHEEHLRKNLKALRLVRTASVEESLVALREGRADYMIENPTVVEFYINGLGYTELIKRGITSKDSYIYFGVSKRQPELAAIMDKVIPLIDFEDMKFEGLQTVPSLNHAGRQRLLWMLSLLAAALLLLAVFALRTARKLIHQRALNQFLSEREHLLYTDSLTGLHNRNYFSHKADLIGVSGFPQAVVMADLNNLKRVNDGHGHAAGDALIQGFARIARAQWPQAEAFRLGGDEFLFILPGVDQARVDREVAALQQRLLSEHILLPDGARVHVGVALGSALRLQASQPLQEAMAAADARMYEAKAGFKRRSSDPVDDSGA</sequence>
<protein>
    <submittedName>
        <fullName evidence="4">Diguanylate cyclase (GGDEF)-like protein</fullName>
    </submittedName>
</protein>
<name>A0A4R6NAZ8_9BURK</name>